<dbReference type="NCBIfam" id="NF007838">
    <property type="entry name" value="PRK10550.1"/>
    <property type="match status" value="1"/>
</dbReference>
<sequence length="314" mass="34691">MRVLLAPMEGVLDSLVRELLTDVNDYDLCITEFLRVVDALLPVKCFQRLCPELDHDSRTPSGTRVRIQLLGQYPQWLAENAARAVELGSWGVDLNCGCPSKTVNGSGGGATLLKDPELIYQGAKAMRAAVPAHLPVTVKIRLGWDSGARQFEIADAVQQAGATELAVHGRTKADGYRAEAINWAAIGDIRQRLSIPVIANGEIWDWQSAQDCMAATGCDAVMIGRGALNVPNLSRVIKYNEVRMPWPQVVQLLQKYVRLEKQGETGLYHMARIKQWLGYLRKEYSEATDLFMQVRMQQTSAEIAQVISAIDGQG</sequence>
<keyword evidence="17" id="KW-1185">Reference proteome</keyword>
<gene>
    <name evidence="9 14" type="primary">dusC</name>
    <name evidence="15" type="ORF">EpCFBP13511_15690</name>
    <name evidence="14" type="ORF">IFT93_13265</name>
</gene>
<feature type="binding site" evidence="12">
    <location>
        <position position="168"/>
    </location>
    <ligand>
        <name>FMN</name>
        <dbReference type="ChEBI" id="CHEBI:58210"/>
    </ligand>
</feature>
<dbReference type="GO" id="GO:0050660">
    <property type="term" value="F:flavin adenine dinucleotide binding"/>
    <property type="evidence" value="ECO:0007669"/>
    <property type="project" value="InterPro"/>
</dbReference>
<name>A0A4U3F499_9GAMM</name>
<dbReference type="PIRSF" id="PIRSF006621">
    <property type="entry name" value="Dus"/>
    <property type="match status" value="1"/>
</dbReference>
<comment type="caution">
    <text evidence="15">The sequence shown here is derived from an EMBL/GenBank/DDBJ whole genome shotgun (WGS) entry which is preliminary data.</text>
</comment>
<keyword evidence="12" id="KW-0547">Nucleotide-binding</keyword>
<evidence type="ECO:0000256" key="4">
    <source>
        <dbReference type="ARBA" id="ARBA00022643"/>
    </source>
</evidence>
<feature type="active site" description="Proton donor" evidence="9 11">
    <location>
        <position position="98"/>
    </location>
</feature>
<feature type="site" description="Interacts with tRNA; defines subfamily-specific binding signature" evidence="9">
    <location>
        <position position="295"/>
    </location>
</feature>
<comment type="cofactor">
    <cofactor evidence="1 9 10 12">
        <name>FMN</name>
        <dbReference type="ChEBI" id="CHEBI:58210"/>
    </cofactor>
</comment>
<proteinExistence type="inferred from homology"/>
<evidence type="ECO:0000256" key="5">
    <source>
        <dbReference type="ARBA" id="ARBA00022694"/>
    </source>
</evidence>
<dbReference type="InterPro" id="IPR001269">
    <property type="entry name" value="DUS_fam"/>
</dbReference>
<evidence type="ECO:0000313" key="16">
    <source>
        <dbReference type="Proteomes" id="UP000306393"/>
    </source>
</evidence>
<dbReference type="EMBL" id="JACYNN010000008">
    <property type="protein sequence ID" value="MBD8107379.1"/>
    <property type="molecule type" value="Genomic_DNA"/>
</dbReference>
<evidence type="ECO:0000256" key="7">
    <source>
        <dbReference type="ARBA" id="ARBA00022884"/>
    </source>
</evidence>
<dbReference type="CDD" id="cd02801">
    <property type="entry name" value="DUS_like_FMN"/>
    <property type="match status" value="1"/>
</dbReference>
<keyword evidence="7 9" id="KW-0694">RNA-binding</keyword>
<dbReference type="Gene3D" id="1.20.225.30">
    <property type="entry name" value="Dihydrouridine synthase, C-terminal recognition domain"/>
    <property type="match status" value="1"/>
</dbReference>
<accession>A0A4U3F499</accession>
<comment type="similarity">
    <text evidence="10">Belongs to the dus family.</text>
</comment>
<dbReference type="Proteomes" id="UP000661012">
    <property type="component" value="Unassembled WGS sequence"/>
</dbReference>
<keyword evidence="8 9" id="KW-0560">Oxidoreductase</keyword>
<evidence type="ECO:0000256" key="8">
    <source>
        <dbReference type="ARBA" id="ARBA00023002"/>
    </source>
</evidence>
<feature type="site" description="Interacts with tRNA; defines subfamily-specific binding signature" evidence="9">
    <location>
        <position position="35"/>
    </location>
</feature>
<feature type="domain" description="DUS-like FMN-binding" evidence="13">
    <location>
        <begin position="4"/>
        <end position="300"/>
    </location>
</feature>
<feature type="site" description="Interacts with tRNA; defines subfamily-specific binding signature" evidence="9">
    <location>
        <position position="274"/>
    </location>
</feature>
<keyword evidence="2 9" id="KW-0820">tRNA-binding</keyword>
<evidence type="ECO:0000256" key="1">
    <source>
        <dbReference type="ARBA" id="ARBA00001917"/>
    </source>
</evidence>
<evidence type="ECO:0000256" key="12">
    <source>
        <dbReference type="PIRSR" id="PIRSR006621-2"/>
    </source>
</evidence>
<reference evidence="14 17" key="2">
    <citation type="journal article" date="2020" name="FEMS Microbiol. Ecol.">
        <title>Temporal dynamics of bacterial communities during seed development and maturation.</title>
        <authorList>
            <person name="Chesneau G."/>
            <person name="Torres-Cortes G."/>
            <person name="Briand M."/>
            <person name="Darrasse A."/>
            <person name="Preveaux A."/>
            <person name="Marais C."/>
            <person name="Jacques M.A."/>
            <person name="Shade A."/>
            <person name="Barret M."/>
        </authorList>
    </citation>
    <scope>NUCLEOTIDE SEQUENCE [LARGE SCALE GENOMIC DNA]</scope>
    <source>
        <strain evidence="14 17">CFBP13732</strain>
    </source>
</reference>
<comment type="function">
    <text evidence="9">Catalyzes the synthesis of 5,6-dihydrouridine (D), a modified base found in the D-loop of most tRNAs, via the reduction of the C5-C6 double bond in target uridines. Specifically modifies U16 in tRNAs.</text>
</comment>
<dbReference type="SUPFAM" id="SSF51395">
    <property type="entry name" value="FMN-linked oxidoreductases"/>
    <property type="match status" value="1"/>
</dbReference>
<keyword evidence="4 9" id="KW-0288">FMN</keyword>
<keyword evidence="5 9" id="KW-0819">tRNA processing</keyword>
<dbReference type="GO" id="GO:0010181">
    <property type="term" value="F:FMN binding"/>
    <property type="evidence" value="ECO:0007669"/>
    <property type="project" value="UniProtKB-UniRule"/>
</dbReference>
<comment type="catalytic activity">
    <reaction evidence="9">
        <text>5,6-dihydrouridine(16) in tRNA + NADP(+) = uridine(16) in tRNA + NADPH + H(+)</text>
        <dbReference type="Rhea" id="RHEA:53376"/>
        <dbReference type="Rhea" id="RHEA-COMP:13543"/>
        <dbReference type="Rhea" id="RHEA-COMP:13544"/>
        <dbReference type="ChEBI" id="CHEBI:15378"/>
        <dbReference type="ChEBI" id="CHEBI:57783"/>
        <dbReference type="ChEBI" id="CHEBI:58349"/>
        <dbReference type="ChEBI" id="CHEBI:65315"/>
        <dbReference type="ChEBI" id="CHEBI:74443"/>
    </reaction>
</comment>
<keyword evidence="3 9" id="KW-0285">Flavoprotein</keyword>
<dbReference type="Gene3D" id="3.20.20.70">
    <property type="entry name" value="Aldolase class I"/>
    <property type="match status" value="1"/>
</dbReference>
<organism evidence="15 16">
    <name type="scientific">Erwinia persicina</name>
    <dbReference type="NCBI Taxonomy" id="55211"/>
    <lineage>
        <taxon>Bacteria</taxon>
        <taxon>Pseudomonadati</taxon>
        <taxon>Pseudomonadota</taxon>
        <taxon>Gammaproteobacteria</taxon>
        <taxon>Enterobacterales</taxon>
        <taxon>Erwiniaceae</taxon>
        <taxon>Erwinia</taxon>
    </lineage>
</organism>
<reference evidence="15 16" key="1">
    <citation type="journal article" date="2019" name="Sci. Rep.">
        <title>Differences in resource use lead to coexistence of seed-transmitted microbial populations.</title>
        <authorList>
            <person name="Torres-Cortes G."/>
            <person name="Garcia B.J."/>
            <person name="Compant S."/>
            <person name="Rezki S."/>
            <person name="Jones P."/>
            <person name="Preveaux A."/>
            <person name="Briand M."/>
            <person name="Roulet A."/>
            <person name="Bouchez O."/>
            <person name="Jacobson D."/>
            <person name="Barret M."/>
        </authorList>
    </citation>
    <scope>NUCLEOTIDE SEQUENCE [LARGE SCALE GENOMIC DNA]</scope>
    <source>
        <strain evidence="15 16">CFBP13511</strain>
    </source>
</reference>
<evidence type="ECO:0000256" key="6">
    <source>
        <dbReference type="ARBA" id="ARBA00022857"/>
    </source>
</evidence>
<evidence type="ECO:0000259" key="13">
    <source>
        <dbReference type="Pfam" id="PF01207"/>
    </source>
</evidence>
<evidence type="ECO:0000313" key="17">
    <source>
        <dbReference type="Proteomes" id="UP000661012"/>
    </source>
</evidence>
<dbReference type="GO" id="GO:0000049">
    <property type="term" value="F:tRNA binding"/>
    <property type="evidence" value="ECO:0007669"/>
    <property type="project" value="UniProtKB-UniRule"/>
</dbReference>
<dbReference type="InterPro" id="IPR013785">
    <property type="entry name" value="Aldolase_TIM"/>
</dbReference>
<comment type="similarity">
    <text evidence="9">Belongs to the Dus family. DusC subfamily.</text>
</comment>
<dbReference type="AlphaFoldDB" id="A0A4U3F499"/>
<feature type="site" description="Interacts with tRNA; defines subfamily-specific binding signature" evidence="9">
    <location>
        <position position="272"/>
    </location>
</feature>
<evidence type="ECO:0000313" key="15">
    <source>
        <dbReference type="EMBL" id="TKJ88148.1"/>
    </source>
</evidence>
<dbReference type="InterPro" id="IPR018517">
    <property type="entry name" value="tRNA_hU_synthase_CS"/>
</dbReference>
<evidence type="ECO:0000256" key="11">
    <source>
        <dbReference type="PIRSR" id="PIRSR006621-1"/>
    </source>
</evidence>
<dbReference type="InterPro" id="IPR035587">
    <property type="entry name" value="DUS-like_FMN-bd"/>
</dbReference>
<feature type="site" description="Interacts with tRNA" evidence="9">
    <location>
        <position position="95"/>
    </location>
</feature>
<evidence type="ECO:0000256" key="3">
    <source>
        <dbReference type="ARBA" id="ARBA00022630"/>
    </source>
</evidence>
<feature type="binding site" evidence="9 12">
    <location>
        <position position="68"/>
    </location>
    <ligand>
        <name>FMN</name>
        <dbReference type="ChEBI" id="CHEBI:58210"/>
    </ligand>
</feature>
<feature type="binding site" evidence="9">
    <location>
        <begin position="200"/>
        <end position="202"/>
    </location>
    <ligand>
        <name>FMN</name>
        <dbReference type="ChEBI" id="CHEBI:58210"/>
    </ligand>
</feature>
<dbReference type="PANTHER" id="PTHR11082:SF26">
    <property type="entry name" value="TRNA-DIHYDROURIDINE(16) SYNTHASE"/>
    <property type="match status" value="1"/>
</dbReference>
<dbReference type="GO" id="GO:0017150">
    <property type="term" value="F:tRNA dihydrouridine synthase activity"/>
    <property type="evidence" value="ECO:0007669"/>
    <property type="project" value="UniProtKB-UniRule"/>
</dbReference>
<keyword evidence="6 9" id="KW-0521">NADP</keyword>
<dbReference type="RefSeq" id="WP_137269597.1">
    <property type="nucleotide sequence ID" value="NZ_JACYNM010000008.1"/>
</dbReference>
<dbReference type="OrthoDB" id="9764501at2"/>
<dbReference type="PROSITE" id="PS01136">
    <property type="entry name" value="UPF0034"/>
    <property type="match status" value="1"/>
</dbReference>
<protein>
    <recommendedName>
        <fullName evidence="9">tRNA-dihydrouridine(16) synthase</fullName>
        <ecNumber evidence="9">1.3.1.-</ecNumber>
    </recommendedName>
    <alternativeName>
        <fullName evidence="9">U16-specific dihydrouridine synthase</fullName>
        <shortName evidence="9">U16-specific Dus</shortName>
    </alternativeName>
    <alternativeName>
        <fullName evidence="9">tRNA-dihydrouridine synthase C</fullName>
    </alternativeName>
</protein>
<evidence type="ECO:0000256" key="2">
    <source>
        <dbReference type="ARBA" id="ARBA00022555"/>
    </source>
</evidence>
<evidence type="ECO:0000256" key="10">
    <source>
        <dbReference type="PIRNR" id="PIRNR006621"/>
    </source>
</evidence>
<dbReference type="HAMAP" id="MF_02043">
    <property type="entry name" value="DusC_subfam"/>
    <property type="match status" value="1"/>
</dbReference>
<dbReference type="PANTHER" id="PTHR11082">
    <property type="entry name" value="TRNA-DIHYDROURIDINE SYNTHASE"/>
    <property type="match status" value="1"/>
</dbReference>
<evidence type="ECO:0000256" key="9">
    <source>
        <dbReference type="HAMAP-Rule" id="MF_02043"/>
    </source>
</evidence>
<dbReference type="EC" id="1.3.1.-" evidence="9"/>
<evidence type="ECO:0000313" key="14">
    <source>
        <dbReference type="EMBL" id="MBD8107379.1"/>
    </source>
</evidence>
<feature type="site" description="Interacts with tRNA" evidence="9">
    <location>
        <position position="279"/>
    </location>
</feature>
<dbReference type="InterPro" id="IPR042270">
    <property type="entry name" value="DusC_C"/>
</dbReference>
<dbReference type="Proteomes" id="UP000306393">
    <property type="component" value="Unassembled WGS sequence"/>
</dbReference>
<dbReference type="Pfam" id="PF01207">
    <property type="entry name" value="Dus"/>
    <property type="match status" value="1"/>
</dbReference>
<comment type="catalytic activity">
    <reaction evidence="9">
        <text>5,6-dihydrouridine(16) in tRNA + NAD(+) = uridine(16) in tRNA + NADH + H(+)</text>
        <dbReference type="Rhea" id="RHEA:53380"/>
        <dbReference type="Rhea" id="RHEA-COMP:13543"/>
        <dbReference type="Rhea" id="RHEA-COMP:13544"/>
        <dbReference type="ChEBI" id="CHEBI:15378"/>
        <dbReference type="ChEBI" id="CHEBI:57540"/>
        <dbReference type="ChEBI" id="CHEBI:57945"/>
        <dbReference type="ChEBI" id="CHEBI:65315"/>
        <dbReference type="ChEBI" id="CHEBI:74443"/>
    </reaction>
</comment>
<feature type="binding site" evidence="9 12">
    <location>
        <position position="139"/>
    </location>
    <ligand>
        <name>FMN</name>
        <dbReference type="ChEBI" id="CHEBI:58210"/>
    </ligand>
</feature>
<dbReference type="EMBL" id="QGAC01000015">
    <property type="protein sequence ID" value="TKJ88148.1"/>
    <property type="molecule type" value="Genomic_DNA"/>
</dbReference>
<feature type="site" description="Interacts with tRNA" evidence="9">
    <location>
        <position position="176"/>
    </location>
</feature>
<dbReference type="InterPro" id="IPR032886">
    <property type="entry name" value="DusC"/>
</dbReference>
<feature type="binding site" evidence="9 12">
    <location>
        <begin position="224"/>
        <end position="225"/>
    </location>
    <ligand>
        <name>FMN</name>
        <dbReference type="ChEBI" id="CHEBI:58210"/>
    </ligand>
</feature>
<dbReference type="STRING" id="1219360.GCA_001571305_02989"/>